<dbReference type="GO" id="GO:0016829">
    <property type="term" value="F:lyase activity"/>
    <property type="evidence" value="ECO:0007669"/>
    <property type="project" value="UniProtKB-KW"/>
</dbReference>
<evidence type="ECO:0000256" key="2">
    <source>
        <dbReference type="ARBA" id="ARBA00023239"/>
    </source>
</evidence>
<dbReference type="RefSeq" id="WP_114694231.1">
    <property type="nucleotide sequence ID" value="NZ_QQOH01000001.1"/>
</dbReference>
<gene>
    <name evidence="4" type="ORF">DV711_03390</name>
</gene>
<evidence type="ECO:0000259" key="3">
    <source>
        <dbReference type="Pfam" id="PF04412"/>
    </source>
</evidence>
<dbReference type="PANTHER" id="PTHR36577">
    <property type="entry name" value="DUF521 DOMAIN PROTEIN (AFU_ORTHOLOGUE AFUA_6G00490)"/>
    <property type="match status" value="1"/>
</dbReference>
<dbReference type="Pfam" id="PF04412">
    <property type="entry name" value="AcnX"/>
    <property type="match status" value="1"/>
</dbReference>
<evidence type="ECO:0000313" key="4">
    <source>
        <dbReference type="EMBL" id="RDE24645.1"/>
    </source>
</evidence>
<name>A0A369WYR0_9GAMM</name>
<dbReference type="OrthoDB" id="1550274at2"/>
<dbReference type="PANTHER" id="PTHR36577:SF3">
    <property type="entry name" value="DUF521 DOMAIN PROTEIN (AFU_ORTHOLOGUE AFUA_6G00490)"/>
    <property type="match status" value="1"/>
</dbReference>
<keyword evidence="1" id="KW-0408">Iron</keyword>
<organism evidence="4 5">
    <name type="scientific">Motiliproteus coralliicola</name>
    <dbReference type="NCBI Taxonomy" id="2283196"/>
    <lineage>
        <taxon>Bacteria</taxon>
        <taxon>Pseudomonadati</taxon>
        <taxon>Pseudomonadota</taxon>
        <taxon>Gammaproteobacteria</taxon>
        <taxon>Oceanospirillales</taxon>
        <taxon>Oceanospirillaceae</taxon>
        <taxon>Motiliproteus</taxon>
    </lineage>
</organism>
<reference evidence="4 5" key="1">
    <citation type="submission" date="2018-07" db="EMBL/GenBank/DDBJ databases">
        <title>Motiliproteus coralliicola sp. nov., a bacterium isolated from Coral.</title>
        <authorList>
            <person name="Wang G."/>
        </authorList>
    </citation>
    <scope>NUCLEOTIDE SEQUENCE [LARGE SCALE GENOMIC DNA]</scope>
    <source>
        <strain evidence="4 5">C34</strain>
    </source>
</reference>
<dbReference type="Proteomes" id="UP000253769">
    <property type="component" value="Unassembled WGS sequence"/>
</dbReference>
<dbReference type="InterPro" id="IPR007506">
    <property type="entry name" value="PMDh-L-like_dom"/>
</dbReference>
<proteinExistence type="predicted"/>
<feature type="domain" description="Phosphomevalonate dehydratase large subunit-like" evidence="3">
    <location>
        <begin position="1"/>
        <end position="401"/>
    </location>
</feature>
<comment type="caution">
    <text evidence="4">The sequence shown here is derived from an EMBL/GenBank/DDBJ whole genome shotgun (WGS) entry which is preliminary data.</text>
</comment>
<sequence length="409" mass="44477">MKLTDLQQQMLEGQQGECRAWAMRFLVETGQALGADQLTPIRYAFLMADTDAMGEAGINFLEQLAETEPKQRRPRASLFLESRQTSSELLKLGLPAWFMALDQRRMAAIRRLGCNMDYSHVNNHSVPAPCFGESIAMGSTPSAIYANSALGARTNFEAGPAGLAAAIAGFVPRWGLHLELNRRPQRVFEIRWTPKSLAEWGALGALIGQQLDSGEQIPLIRGVSQHPGALALSHLGASMAGHGAVGMFHIEGVTPEAERHDHQTLPVQLLESSAVEQLLSTESIRDEALDLVVIGAPQMSWEELLYLEHLLHGKTISSSVTMLAFVDHGTLEAARVMGVDKRLRQSGCQLLDGIDYFQSGSEPIRRQNGWHVALAPSLKLSNILNGAGYRAASADLENCVNSAVAGRVL</sequence>
<dbReference type="AlphaFoldDB" id="A0A369WYR0"/>
<keyword evidence="5" id="KW-1185">Reference proteome</keyword>
<accession>A0A369WYR0</accession>
<dbReference type="EMBL" id="QQOH01000001">
    <property type="protein sequence ID" value="RDE24645.1"/>
    <property type="molecule type" value="Genomic_DNA"/>
</dbReference>
<protein>
    <submittedName>
        <fullName evidence="4">DUF521 domain-containing protein</fullName>
    </submittedName>
</protein>
<keyword evidence="2" id="KW-0456">Lyase</keyword>
<evidence type="ECO:0000256" key="1">
    <source>
        <dbReference type="ARBA" id="ARBA00023004"/>
    </source>
</evidence>
<evidence type="ECO:0000313" key="5">
    <source>
        <dbReference type="Proteomes" id="UP000253769"/>
    </source>
</evidence>